<keyword evidence="1 9" id="KW-0004">4Fe-4S</keyword>
<dbReference type="EMBL" id="JBHRTL010000006">
    <property type="protein sequence ID" value="MFC3155407.1"/>
    <property type="molecule type" value="Genomic_DNA"/>
</dbReference>
<keyword evidence="6 9" id="KW-0479">Metal-binding</keyword>
<dbReference type="SUPFAM" id="SSF50249">
    <property type="entry name" value="Nucleic acid-binding proteins"/>
    <property type="match status" value="1"/>
</dbReference>
<keyword evidence="8 9" id="KW-0411">Iron-sulfur</keyword>
<dbReference type="GO" id="GO:0008168">
    <property type="term" value="F:methyltransferase activity"/>
    <property type="evidence" value="ECO:0007669"/>
    <property type="project" value="UniProtKB-KW"/>
</dbReference>
<feature type="region of interest" description="Disordered" evidence="12">
    <location>
        <begin position="1"/>
        <end position="24"/>
    </location>
</feature>
<dbReference type="Pfam" id="PF05958">
    <property type="entry name" value="tRNA_U5-meth_tr"/>
    <property type="match status" value="1"/>
</dbReference>
<dbReference type="RefSeq" id="WP_382416091.1">
    <property type="nucleotide sequence ID" value="NZ_AP031500.1"/>
</dbReference>
<evidence type="ECO:0000256" key="9">
    <source>
        <dbReference type="HAMAP-Rule" id="MF_01010"/>
    </source>
</evidence>
<comment type="similarity">
    <text evidence="9">Belongs to the class I-like SAM-binding methyltransferase superfamily. RNA M5U methyltransferase family. RlmD subfamily.</text>
</comment>
<proteinExistence type="inferred from homology"/>
<feature type="binding site" evidence="9">
    <location>
        <position position="367"/>
    </location>
    <ligand>
        <name>S-adenosyl-L-methionine</name>
        <dbReference type="ChEBI" id="CHEBI:59789"/>
    </ligand>
</feature>
<feature type="active site" description="Nucleophile" evidence="9 10">
    <location>
        <position position="415"/>
    </location>
</feature>
<feature type="binding site" evidence="9">
    <location>
        <position position="324"/>
    </location>
    <ligand>
        <name>S-adenosyl-L-methionine</name>
        <dbReference type="ChEBI" id="CHEBI:59789"/>
    </ligand>
</feature>
<keyword evidence="3 9" id="KW-0489">Methyltransferase</keyword>
<dbReference type="CDD" id="cd02440">
    <property type="entry name" value="AdoMet_MTases"/>
    <property type="match status" value="1"/>
</dbReference>
<keyword evidence="15" id="KW-1185">Reference proteome</keyword>
<keyword evidence="5 9" id="KW-0949">S-adenosyl-L-methionine</keyword>
<evidence type="ECO:0000256" key="11">
    <source>
        <dbReference type="PROSITE-ProRule" id="PRU10015"/>
    </source>
</evidence>
<dbReference type="PANTHER" id="PTHR11061:SF49">
    <property type="entry name" value="23S RRNA (URACIL(1939)-C(5))-METHYLTRANSFERASE RLMD"/>
    <property type="match status" value="1"/>
</dbReference>
<evidence type="ECO:0000256" key="10">
    <source>
        <dbReference type="PROSITE-ProRule" id="PRU01024"/>
    </source>
</evidence>
<dbReference type="InterPro" id="IPR002792">
    <property type="entry name" value="TRAM_dom"/>
</dbReference>
<dbReference type="Pfam" id="PF01938">
    <property type="entry name" value="TRAM"/>
    <property type="match status" value="1"/>
</dbReference>
<evidence type="ECO:0000256" key="3">
    <source>
        <dbReference type="ARBA" id="ARBA00022603"/>
    </source>
</evidence>
<dbReference type="InterPro" id="IPR012340">
    <property type="entry name" value="NA-bd_OB-fold"/>
</dbReference>
<feature type="domain" description="TRAM" evidence="13">
    <location>
        <begin position="18"/>
        <end position="76"/>
    </location>
</feature>
<dbReference type="InterPro" id="IPR029063">
    <property type="entry name" value="SAM-dependent_MTases_sf"/>
</dbReference>
<dbReference type="PANTHER" id="PTHR11061">
    <property type="entry name" value="RNA M5U METHYLTRANSFERASE"/>
    <property type="match status" value="1"/>
</dbReference>
<feature type="binding site" evidence="9 10">
    <location>
        <position position="319"/>
    </location>
    <ligand>
        <name>S-adenosyl-L-methionine</name>
        <dbReference type="ChEBI" id="CHEBI:59789"/>
    </ligand>
</feature>
<gene>
    <name evidence="9 14" type="primary">rlmD</name>
    <name evidence="14" type="ORF">ACFOEB_09375</name>
</gene>
<dbReference type="InterPro" id="IPR030390">
    <property type="entry name" value="MeTrfase_TrmA_AS"/>
</dbReference>
<dbReference type="InterPro" id="IPR001566">
    <property type="entry name" value="23S_rRNA_MeTrfase_RlmD"/>
</dbReference>
<evidence type="ECO:0000256" key="7">
    <source>
        <dbReference type="ARBA" id="ARBA00023004"/>
    </source>
</evidence>
<dbReference type="HAMAP" id="MF_01010">
    <property type="entry name" value="23SrRNA_methyltr_RlmD"/>
    <property type="match status" value="1"/>
</dbReference>
<name>A0ABV7HUR3_9GAMM</name>
<dbReference type="Gene3D" id="2.40.50.140">
    <property type="entry name" value="Nucleic acid-binding proteins"/>
    <property type="match status" value="1"/>
</dbReference>
<dbReference type="EC" id="2.1.1.190" evidence="9"/>
<dbReference type="InterPro" id="IPR010280">
    <property type="entry name" value="U5_MeTrfase_fam"/>
</dbReference>
<dbReference type="Gene3D" id="2.40.50.1070">
    <property type="match status" value="1"/>
</dbReference>
<evidence type="ECO:0000256" key="5">
    <source>
        <dbReference type="ARBA" id="ARBA00022691"/>
    </source>
</evidence>
<comment type="function">
    <text evidence="9">Catalyzes the formation of 5-methyl-uridine at position 1939 (m5U1939) in 23S rRNA.</text>
</comment>
<evidence type="ECO:0000256" key="1">
    <source>
        <dbReference type="ARBA" id="ARBA00022485"/>
    </source>
</evidence>
<reference evidence="15" key="1">
    <citation type="journal article" date="2019" name="Int. J. Syst. Evol. Microbiol.">
        <title>The Global Catalogue of Microorganisms (GCM) 10K type strain sequencing project: providing services to taxonomists for standard genome sequencing and annotation.</title>
        <authorList>
            <consortium name="The Broad Institute Genomics Platform"/>
            <consortium name="The Broad Institute Genome Sequencing Center for Infectious Disease"/>
            <person name="Wu L."/>
            <person name="Ma J."/>
        </authorList>
    </citation>
    <scope>NUCLEOTIDE SEQUENCE [LARGE SCALE GENOMIC DNA]</scope>
    <source>
        <strain evidence="15">KCTC 52141</strain>
    </source>
</reference>
<feature type="active site" evidence="11">
    <location>
        <position position="415"/>
    </location>
</feature>
<evidence type="ECO:0000313" key="14">
    <source>
        <dbReference type="EMBL" id="MFC3155407.1"/>
    </source>
</evidence>
<evidence type="ECO:0000256" key="8">
    <source>
        <dbReference type="ARBA" id="ARBA00023014"/>
    </source>
</evidence>
<keyword evidence="2 9" id="KW-0698">rRNA processing</keyword>
<feature type="binding site" evidence="9 10">
    <location>
        <position position="290"/>
    </location>
    <ligand>
        <name>S-adenosyl-L-methionine</name>
        <dbReference type="ChEBI" id="CHEBI:59789"/>
    </ligand>
</feature>
<evidence type="ECO:0000259" key="13">
    <source>
        <dbReference type="PROSITE" id="PS50926"/>
    </source>
</evidence>
<evidence type="ECO:0000313" key="15">
    <source>
        <dbReference type="Proteomes" id="UP001595548"/>
    </source>
</evidence>
<dbReference type="Proteomes" id="UP001595548">
    <property type="component" value="Unassembled WGS sequence"/>
</dbReference>
<dbReference type="SUPFAM" id="SSF53335">
    <property type="entry name" value="S-adenosyl-L-methionine-dependent methyltransferases"/>
    <property type="match status" value="1"/>
</dbReference>
<feature type="binding site" evidence="9 10">
    <location>
        <position position="340"/>
    </location>
    <ligand>
        <name>S-adenosyl-L-methionine</name>
        <dbReference type="ChEBI" id="CHEBI:59789"/>
    </ligand>
</feature>
<protein>
    <recommendedName>
        <fullName evidence="9">23S rRNA (uracil(1939)-C(5))-methyltransferase RlmD</fullName>
        <ecNumber evidence="9">2.1.1.190</ecNumber>
    </recommendedName>
    <alternativeName>
        <fullName evidence="9">23S rRNA(m5U1939)-methyltransferase</fullName>
    </alternativeName>
</protein>
<evidence type="ECO:0000256" key="4">
    <source>
        <dbReference type="ARBA" id="ARBA00022679"/>
    </source>
</evidence>
<dbReference type="Gene3D" id="3.40.50.150">
    <property type="entry name" value="Vaccinia Virus protein VP39"/>
    <property type="match status" value="1"/>
</dbReference>
<dbReference type="NCBIfam" id="TIGR00479">
    <property type="entry name" value="rumA"/>
    <property type="match status" value="1"/>
</dbReference>
<keyword evidence="7 9" id="KW-0408">Iron</keyword>
<evidence type="ECO:0000256" key="12">
    <source>
        <dbReference type="SAM" id="MobiDB-lite"/>
    </source>
</evidence>
<feature type="binding site" evidence="9">
    <location>
        <position position="98"/>
    </location>
    <ligand>
        <name>[4Fe-4S] cluster</name>
        <dbReference type="ChEBI" id="CHEBI:49883"/>
    </ligand>
</feature>
<feature type="binding site" evidence="9">
    <location>
        <position position="176"/>
    </location>
    <ligand>
        <name>[4Fe-4S] cluster</name>
        <dbReference type="ChEBI" id="CHEBI:49883"/>
    </ligand>
</feature>
<feature type="compositionally biased region" description="Basic residues" evidence="12">
    <location>
        <begin position="1"/>
        <end position="17"/>
    </location>
</feature>
<dbReference type="GO" id="GO:0032259">
    <property type="term" value="P:methylation"/>
    <property type="evidence" value="ECO:0007669"/>
    <property type="project" value="UniProtKB-KW"/>
</dbReference>
<sequence length="458" mass="50072">MSRRAPHRGRQRPKTKRQAPAGPPLELDIIRLSHDGRGIGTHQGKTVFVSGALPGERVIAKLQQEFGRYSEAQVLELLSRSEQRQAPVCVHFGQCGGCQLQHMDAAEQLAAKQQGVLDQLRRFANVVPEQMAVPLTAQVLGYRARARLGVQFNKAGKVALGFRRAGDKQLVALSQCPVLQPSLQSVLAPLAAWLERFNVLAVTHVELVATELCTLVIRLIRPLAHDASEALMTLADECGWQVFLQPGSDKKALTTVGGESVDPRLHYTLTAASSAKKTLTIGFHPTDFTQVNPAINQKMVTQVLEWLGLSVGERLWDLFCGVGNFSLPAAQCAAQVIGVEAVEAMVARARENAAANHIANIEFLAADLSQSSIDRLIQKAGRPDAIVLDPPRDGARDICEQLGKLKRARIVYVSCNPATFVRDARILVDQGYRLQRFGVMEMFPQTSHLETMALLIKG</sequence>
<evidence type="ECO:0000256" key="2">
    <source>
        <dbReference type="ARBA" id="ARBA00022552"/>
    </source>
</evidence>
<evidence type="ECO:0000256" key="6">
    <source>
        <dbReference type="ARBA" id="ARBA00022723"/>
    </source>
</evidence>
<dbReference type="NCBIfam" id="NF009639">
    <property type="entry name" value="PRK13168.1"/>
    <property type="match status" value="1"/>
</dbReference>
<keyword evidence="4 9" id="KW-0808">Transferase</keyword>
<feature type="binding site" evidence="9">
    <location>
        <position position="95"/>
    </location>
    <ligand>
        <name>[4Fe-4S] cluster</name>
        <dbReference type="ChEBI" id="CHEBI:49883"/>
    </ligand>
</feature>
<organism evidence="14 15">
    <name type="scientific">Gilvimarinus japonicus</name>
    <dbReference type="NCBI Taxonomy" id="1796469"/>
    <lineage>
        <taxon>Bacteria</taxon>
        <taxon>Pseudomonadati</taxon>
        <taxon>Pseudomonadota</taxon>
        <taxon>Gammaproteobacteria</taxon>
        <taxon>Cellvibrionales</taxon>
        <taxon>Cellvibrionaceae</taxon>
        <taxon>Gilvimarinus</taxon>
    </lineage>
</organism>
<dbReference type="PROSITE" id="PS01230">
    <property type="entry name" value="TRMA_1"/>
    <property type="match status" value="1"/>
</dbReference>
<comment type="catalytic activity">
    <reaction evidence="9">
        <text>uridine(1939) in 23S rRNA + S-adenosyl-L-methionine = 5-methyluridine(1939) in 23S rRNA + S-adenosyl-L-homocysteine + H(+)</text>
        <dbReference type="Rhea" id="RHEA:42908"/>
        <dbReference type="Rhea" id="RHEA-COMP:10278"/>
        <dbReference type="Rhea" id="RHEA-COMP:10279"/>
        <dbReference type="ChEBI" id="CHEBI:15378"/>
        <dbReference type="ChEBI" id="CHEBI:57856"/>
        <dbReference type="ChEBI" id="CHEBI:59789"/>
        <dbReference type="ChEBI" id="CHEBI:65315"/>
        <dbReference type="ChEBI" id="CHEBI:74447"/>
        <dbReference type="EC" id="2.1.1.190"/>
    </reaction>
</comment>
<accession>A0ABV7HUR3</accession>
<dbReference type="PROSITE" id="PS51687">
    <property type="entry name" value="SAM_MT_RNA_M5U"/>
    <property type="match status" value="1"/>
</dbReference>
<feature type="binding site" evidence="9 10">
    <location>
        <position position="389"/>
    </location>
    <ligand>
        <name>S-adenosyl-L-methionine</name>
        <dbReference type="ChEBI" id="CHEBI:59789"/>
    </ligand>
</feature>
<feature type="binding site" evidence="9">
    <location>
        <position position="89"/>
    </location>
    <ligand>
        <name>[4Fe-4S] cluster</name>
        <dbReference type="ChEBI" id="CHEBI:49883"/>
    </ligand>
</feature>
<comment type="caution">
    <text evidence="14">The sequence shown here is derived from an EMBL/GenBank/DDBJ whole genome shotgun (WGS) entry which is preliminary data.</text>
</comment>
<dbReference type="PROSITE" id="PS50926">
    <property type="entry name" value="TRAM"/>
    <property type="match status" value="1"/>
</dbReference>